<organism evidence="1 2">
    <name type="scientific">Mytilus coruscus</name>
    <name type="common">Sea mussel</name>
    <dbReference type="NCBI Taxonomy" id="42192"/>
    <lineage>
        <taxon>Eukaryota</taxon>
        <taxon>Metazoa</taxon>
        <taxon>Spiralia</taxon>
        <taxon>Lophotrochozoa</taxon>
        <taxon>Mollusca</taxon>
        <taxon>Bivalvia</taxon>
        <taxon>Autobranchia</taxon>
        <taxon>Pteriomorphia</taxon>
        <taxon>Mytilida</taxon>
        <taxon>Mytiloidea</taxon>
        <taxon>Mytilidae</taxon>
        <taxon>Mytilinae</taxon>
        <taxon>Mytilus</taxon>
    </lineage>
</organism>
<reference evidence="1 2" key="1">
    <citation type="submission" date="2020-06" db="EMBL/GenBank/DDBJ databases">
        <authorList>
            <person name="Li R."/>
            <person name="Bekaert M."/>
        </authorList>
    </citation>
    <scope>NUCLEOTIDE SEQUENCE [LARGE SCALE GENOMIC DNA]</scope>
    <source>
        <strain evidence="2">wild</strain>
    </source>
</reference>
<protein>
    <submittedName>
        <fullName evidence="1">Uncharacterized protein</fullName>
    </submittedName>
</protein>
<dbReference type="SUPFAM" id="SSF101898">
    <property type="entry name" value="NHL repeat"/>
    <property type="match status" value="1"/>
</dbReference>
<evidence type="ECO:0000313" key="1">
    <source>
        <dbReference type="EMBL" id="CAC5374117.1"/>
    </source>
</evidence>
<sequence>MAVTLGQAKQTLLVDVEKDKTTKTIELYHRCGGVASDGQLVVISSEEKSTLVNLSNMSLSFLEAVRASRISLFKGNIYGTSISGSKVCCYNITGAPLWTKLDLHGFIYVASHTTCSILKVSPNGKTGMIILSEADKIKYPWAIDINKETGMMIVSSCTPDDNGESDKRDGIEGLDNGSYNTAFIYEI</sequence>
<accession>A0A6J8AUW0</accession>
<proteinExistence type="predicted"/>
<evidence type="ECO:0000313" key="2">
    <source>
        <dbReference type="Proteomes" id="UP000507470"/>
    </source>
</evidence>
<name>A0A6J8AUW0_MYTCO</name>
<gene>
    <name evidence="1" type="ORF">MCOR_11635</name>
</gene>
<dbReference type="AlphaFoldDB" id="A0A6J8AUW0"/>
<dbReference type="EMBL" id="CACVKT020001980">
    <property type="protein sequence ID" value="CAC5374117.1"/>
    <property type="molecule type" value="Genomic_DNA"/>
</dbReference>
<dbReference type="Proteomes" id="UP000507470">
    <property type="component" value="Unassembled WGS sequence"/>
</dbReference>
<keyword evidence="2" id="KW-1185">Reference proteome</keyword>